<proteinExistence type="predicted"/>
<sequence>MQALARADPALQAATLAILSPEQRRELLHRWERWAHPGQLPTAEGWRIWLILAGRGFGKTRAASEWVSEFARSHPKARIALVGATLDDVHRVMVGGEGGLQASAHDDEPTLWKGGVLHFASGAKAFAYSAEAPEKLRGPEHHAGWCDEIAKWRLGDAAWDNLMMGMRLGAHPQLVVTTTPKPGALLRRVRTLPGVHETHGRTVDNPHLPASFVEAMAAQYAGTRLGRQELDGELLEDVQGALWTRGLIERCRVATTPELVRVVVGVDPPASAQGDACGIVAAGLGQDGRGYVLEDASASGLTPDGWARAVAACAARHDADRVVAEANQGGAMVETVLRTAESALPVRLVHASRGKSARAEPIAALYERGRIAHAGSFPALEDELCGLVAGGGYEGPGRSPDRADALVWAMDELMLGRRGPASVRGL</sequence>
<keyword evidence="3" id="KW-0067">ATP-binding</keyword>
<dbReference type="InterPro" id="IPR027417">
    <property type="entry name" value="P-loop_NTPase"/>
</dbReference>
<dbReference type="Pfam" id="PF17289">
    <property type="entry name" value="Terminase_6C"/>
    <property type="match status" value="1"/>
</dbReference>
<evidence type="ECO:0000313" key="3">
    <source>
        <dbReference type="EMBL" id="RXZ32220.1"/>
    </source>
</evidence>
<organism evidence="3 4">
    <name type="scientific">Sphingomonas desiccabilis</name>
    <dbReference type="NCBI Taxonomy" id="429134"/>
    <lineage>
        <taxon>Bacteria</taxon>
        <taxon>Pseudomonadati</taxon>
        <taxon>Pseudomonadota</taxon>
        <taxon>Alphaproteobacteria</taxon>
        <taxon>Sphingomonadales</taxon>
        <taxon>Sphingomonadaceae</taxon>
        <taxon>Sphingomonas</taxon>
    </lineage>
</organism>
<dbReference type="RefSeq" id="WP_129342432.1">
    <property type="nucleotide sequence ID" value="NZ_JACIDD010000002.1"/>
</dbReference>
<evidence type="ECO:0000256" key="1">
    <source>
        <dbReference type="ARBA" id="ARBA00022612"/>
    </source>
</evidence>
<dbReference type="GO" id="GO:0005524">
    <property type="term" value="F:ATP binding"/>
    <property type="evidence" value="ECO:0007669"/>
    <property type="project" value="UniProtKB-KW"/>
</dbReference>
<gene>
    <name evidence="3" type="ORF">EO081_09065</name>
</gene>
<dbReference type="AlphaFoldDB" id="A0A4Q2IUM0"/>
<dbReference type="Gene3D" id="3.40.50.300">
    <property type="entry name" value="P-loop containing nucleotide triphosphate hydrolases"/>
    <property type="match status" value="1"/>
</dbReference>
<reference evidence="3 4" key="1">
    <citation type="submission" date="2019-01" db="EMBL/GenBank/DDBJ databases">
        <title>Sphingomonas mucosissima sp. nov. and Sphingomonas desiccabilis sp. nov., from biological soil crusts in the Colorado Plateau, USA.</title>
        <authorList>
            <person name="Zhu D."/>
        </authorList>
    </citation>
    <scope>NUCLEOTIDE SEQUENCE [LARGE SCALE GENOMIC DNA]</scope>
    <source>
        <strain evidence="3 4">CP1D</strain>
    </source>
</reference>
<keyword evidence="3" id="KW-0547">Nucleotide-binding</keyword>
<dbReference type="Proteomes" id="UP000292347">
    <property type="component" value="Unassembled WGS sequence"/>
</dbReference>
<evidence type="ECO:0000313" key="4">
    <source>
        <dbReference type="Proteomes" id="UP000292347"/>
    </source>
</evidence>
<keyword evidence="1" id="KW-1188">Viral release from host cell</keyword>
<dbReference type="Pfam" id="PF03237">
    <property type="entry name" value="Terminase_6N"/>
    <property type="match status" value="1"/>
</dbReference>
<accession>A0A4Q2IUM0</accession>
<evidence type="ECO:0000259" key="2">
    <source>
        <dbReference type="Pfam" id="PF17289"/>
    </source>
</evidence>
<dbReference type="EMBL" id="SDPT01000002">
    <property type="protein sequence ID" value="RXZ32220.1"/>
    <property type="molecule type" value="Genomic_DNA"/>
</dbReference>
<protein>
    <submittedName>
        <fullName evidence="3">ATP-binding protein</fullName>
    </submittedName>
</protein>
<keyword evidence="4" id="KW-1185">Reference proteome</keyword>
<name>A0A4Q2IUM0_9SPHN</name>
<dbReference type="Gene3D" id="3.30.420.240">
    <property type="match status" value="1"/>
</dbReference>
<dbReference type="OrthoDB" id="4519042at2"/>
<feature type="domain" description="Terminase large subunit gp17-like C-terminal" evidence="2">
    <location>
        <begin position="264"/>
        <end position="411"/>
    </location>
</feature>
<dbReference type="InterPro" id="IPR035421">
    <property type="entry name" value="Terminase_6C"/>
</dbReference>
<comment type="caution">
    <text evidence="3">The sequence shown here is derived from an EMBL/GenBank/DDBJ whole genome shotgun (WGS) entry which is preliminary data.</text>
</comment>